<dbReference type="PANTHER" id="PTHR47505:SF1">
    <property type="entry name" value="DNA UTILIZATION PROTEIN YHGH"/>
    <property type="match status" value="1"/>
</dbReference>
<dbReference type="RefSeq" id="WP_332518873.1">
    <property type="nucleotide sequence ID" value="NZ_JANRHA010000001.1"/>
</dbReference>
<name>A0A9X4LWP0_9ACTN</name>
<dbReference type="Proteomes" id="UP001152755">
    <property type="component" value="Unassembled WGS sequence"/>
</dbReference>
<sequence length="220" mass="22913">MRALIDLVLPLECGGCRTPGTRWCRQCGEAVSGEPVGVHTRLDPGVPVWSLGPHDGPRRRAVIAAKEHGRRDLARPLGVALAGAVDMLRHWGELDPPQLAPLVLVPAPTRAGAARRRGGDPVTAMARAAAAALRPEPVTVAPLLRLGAGVRDSVGMSAARRRRNLAGRVRLCGGLRPSRASTVVLVDDVVTTGATACESLSALAAAGVRVHAVLTVTFAE</sequence>
<organism evidence="1 2">
    <name type="scientific">Speluncibacter jeojiensis</name>
    <dbReference type="NCBI Taxonomy" id="2710754"/>
    <lineage>
        <taxon>Bacteria</taxon>
        <taxon>Bacillati</taxon>
        <taxon>Actinomycetota</taxon>
        <taxon>Actinomycetes</taxon>
        <taxon>Mycobacteriales</taxon>
        <taxon>Speluncibacteraceae</taxon>
        <taxon>Speluncibacter</taxon>
    </lineage>
</organism>
<comment type="caution">
    <text evidence="1">The sequence shown here is derived from an EMBL/GenBank/DDBJ whole genome shotgun (WGS) entry which is preliminary data.</text>
</comment>
<dbReference type="InterPro" id="IPR051910">
    <property type="entry name" value="ComF/GntX_DNA_util-trans"/>
</dbReference>
<evidence type="ECO:0000313" key="1">
    <source>
        <dbReference type="EMBL" id="MDG3013001.1"/>
    </source>
</evidence>
<accession>A0A9X4LWP0</accession>
<protein>
    <submittedName>
        <fullName evidence="1">ComF family protein</fullName>
    </submittedName>
</protein>
<keyword evidence="2" id="KW-1185">Reference proteome</keyword>
<dbReference type="EMBL" id="JANRHA010000001">
    <property type="protein sequence ID" value="MDG3013001.1"/>
    <property type="molecule type" value="Genomic_DNA"/>
</dbReference>
<dbReference type="PANTHER" id="PTHR47505">
    <property type="entry name" value="DNA UTILIZATION PROTEIN YHGH"/>
    <property type="match status" value="1"/>
</dbReference>
<dbReference type="InterPro" id="IPR029057">
    <property type="entry name" value="PRTase-like"/>
</dbReference>
<reference evidence="1" key="1">
    <citation type="submission" date="2022-08" db="EMBL/GenBank/DDBJ databases">
        <title>Genome analysis of Corynebacteriales strain.</title>
        <authorList>
            <person name="Lee S.D."/>
        </authorList>
    </citation>
    <scope>NUCLEOTIDE SEQUENCE</scope>
    <source>
        <strain evidence="1">D3-21</strain>
    </source>
</reference>
<gene>
    <name evidence="1" type="ORF">NVS88_00315</name>
</gene>
<dbReference type="SUPFAM" id="SSF53271">
    <property type="entry name" value="PRTase-like"/>
    <property type="match status" value="1"/>
</dbReference>
<dbReference type="Gene3D" id="3.40.50.2020">
    <property type="match status" value="1"/>
</dbReference>
<proteinExistence type="predicted"/>
<evidence type="ECO:0000313" key="2">
    <source>
        <dbReference type="Proteomes" id="UP001152755"/>
    </source>
</evidence>
<dbReference type="AlphaFoldDB" id="A0A9X4LWP0"/>